<protein>
    <recommendedName>
        <fullName evidence="8">Rubrerythrin diiron-binding domain-containing protein</fullName>
    </recommendedName>
</protein>
<dbReference type="STRING" id="146020.RMCB_1979"/>
<evidence type="ECO:0000256" key="3">
    <source>
        <dbReference type="ARBA" id="ARBA00022989"/>
    </source>
</evidence>
<organism evidence="6 7">
    <name type="scientific">Mycolicibacterium brisbanense</name>
    <dbReference type="NCBI Taxonomy" id="146020"/>
    <lineage>
        <taxon>Bacteria</taxon>
        <taxon>Bacillati</taxon>
        <taxon>Actinomycetota</taxon>
        <taxon>Actinomycetes</taxon>
        <taxon>Mycobacteriales</taxon>
        <taxon>Mycobacteriaceae</taxon>
        <taxon>Mycolicibacterium</taxon>
    </lineage>
</organism>
<dbReference type="GO" id="GO:0012505">
    <property type="term" value="C:endomembrane system"/>
    <property type="evidence" value="ECO:0007669"/>
    <property type="project" value="UniProtKB-SubCell"/>
</dbReference>
<dbReference type="PANTHER" id="PTHR31851">
    <property type="entry name" value="FE(2+)/MN(2+) TRANSPORTER PCL1"/>
    <property type="match status" value="1"/>
</dbReference>
<keyword evidence="4 5" id="KW-0472">Membrane</keyword>
<dbReference type="OrthoDB" id="9789677at2"/>
<sequence>MDRTEAERFRSLLAAERRSADLYAEMADAATGERKHILSELAQVEHRHAAHWQSKLTELGEQVPEPGRRGLRVRVLSWLAHRFSVDTVLPYLERSERADAGLYSTDPAAAAGMAIDERSHARVLTRLRNDGRSTLREPWHRGDRSGALRAAVFGVNDGLVSNTSLVMGFAGSGASASVILFAGLAGLLAGAFSMAAGEYISMRSQREAYEREIAVEELELRYAPEAELEELALIYRAKGLDRDEAQRIASTILQDRDTALDTMAREELGLDPDELGSPWSAAFSSLISFAVGASVVVVPYMFTNGLAALVIAVLAAAAALFTVGAVIGALSGRGVFRCGLRQLAIGGGAAVLIFAIGHVGGELAGTGPAGR</sequence>
<evidence type="ECO:0000313" key="7">
    <source>
        <dbReference type="Proteomes" id="UP000069620"/>
    </source>
</evidence>
<name>A0A100VXP6_9MYCO</name>
<dbReference type="RefSeq" id="WP_062828643.1">
    <property type="nucleotide sequence ID" value="NZ_BCSX01000020.1"/>
</dbReference>
<comment type="subcellular location">
    <subcellularLocation>
        <location evidence="1">Endomembrane system</location>
        <topology evidence="1">Multi-pass membrane protein</topology>
    </subcellularLocation>
</comment>
<evidence type="ECO:0000256" key="5">
    <source>
        <dbReference type="SAM" id="Phobius"/>
    </source>
</evidence>
<feature type="transmembrane region" description="Helical" evidence="5">
    <location>
        <begin position="176"/>
        <end position="196"/>
    </location>
</feature>
<dbReference type="GO" id="GO:0005384">
    <property type="term" value="F:manganese ion transmembrane transporter activity"/>
    <property type="evidence" value="ECO:0007669"/>
    <property type="project" value="InterPro"/>
</dbReference>
<evidence type="ECO:0008006" key="8">
    <source>
        <dbReference type="Google" id="ProtNLM"/>
    </source>
</evidence>
<dbReference type="SUPFAM" id="SSF47240">
    <property type="entry name" value="Ferritin-like"/>
    <property type="match status" value="1"/>
</dbReference>
<comment type="caution">
    <text evidence="6">The sequence shown here is derived from an EMBL/GenBank/DDBJ whole genome shotgun (WGS) entry which is preliminary data.</text>
</comment>
<feature type="transmembrane region" description="Helical" evidence="5">
    <location>
        <begin position="343"/>
        <end position="361"/>
    </location>
</feature>
<reference evidence="7" key="2">
    <citation type="submission" date="2016-02" db="EMBL/GenBank/DDBJ databases">
        <title>Draft genome sequence of five rapidly growing Mycobacterium species.</title>
        <authorList>
            <person name="Katahira K."/>
            <person name="Gotou Y."/>
            <person name="Iida K."/>
            <person name="Ogura Y."/>
            <person name="Hayashi T."/>
        </authorList>
    </citation>
    <scope>NUCLEOTIDE SEQUENCE [LARGE SCALE GENOMIC DNA]</scope>
    <source>
        <strain evidence="7">JCM15654</strain>
    </source>
</reference>
<feature type="transmembrane region" description="Helical" evidence="5">
    <location>
        <begin position="281"/>
        <end position="302"/>
    </location>
</feature>
<dbReference type="Pfam" id="PF01988">
    <property type="entry name" value="VIT1"/>
    <property type="match status" value="1"/>
</dbReference>
<evidence type="ECO:0000256" key="2">
    <source>
        <dbReference type="ARBA" id="ARBA00022692"/>
    </source>
</evidence>
<keyword evidence="7" id="KW-1185">Reference proteome</keyword>
<proteinExistence type="predicted"/>
<keyword evidence="2 5" id="KW-0812">Transmembrane</keyword>
<gene>
    <name evidence="6" type="ORF">RMCB_1979</name>
</gene>
<accession>A0A100VXP6</accession>
<feature type="transmembrane region" description="Helical" evidence="5">
    <location>
        <begin position="308"/>
        <end position="331"/>
    </location>
</feature>
<dbReference type="EMBL" id="BCSX01000020">
    <property type="protein sequence ID" value="GAS87883.1"/>
    <property type="molecule type" value="Genomic_DNA"/>
</dbReference>
<evidence type="ECO:0000256" key="1">
    <source>
        <dbReference type="ARBA" id="ARBA00004127"/>
    </source>
</evidence>
<evidence type="ECO:0000256" key="4">
    <source>
        <dbReference type="ARBA" id="ARBA00023136"/>
    </source>
</evidence>
<dbReference type="AlphaFoldDB" id="A0A100VXP6"/>
<evidence type="ECO:0000313" key="6">
    <source>
        <dbReference type="EMBL" id="GAS87883.1"/>
    </source>
</evidence>
<keyword evidence="3 5" id="KW-1133">Transmembrane helix</keyword>
<dbReference type="GO" id="GO:0030026">
    <property type="term" value="P:intracellular manganese ion homeostasis"/>
    <property type="evidence" value="ECO:0007669"/>
    <property type="project" value="InterPro"/>
</dbReference>
<reference evidence="7" key="1">
    <citation type="journal article" date="2016" name="Genome Announc.">
        <title>Draft Genome Sequences of Five Rapidly Growing Mycobacterium Species, M. thermoresistibile, M. fortuitum subsp. acetamidolyticum, M. canariasense, M. brisbanense, and M. novocastrense.</title>
        <authorList>
            <person name="Katahira K."/>
            <person name="Ogura Y."/>
            <person name="Gotoh Y."/>
            <person name="Hayashi T."/>
        </authorList>
    </citation>
    <scope>NUCLEOTIDE SEQUENCE [LARGE SCALE GENOMIC DNA]</scope>
    <source>
        <strain evidence="7">JCM15654</strain>
    </source>
</reference>
<dbReference type="InterPro" id="IPR008217">
    <property type="entry name" value="Ccc1_fam"/>
</dbReference>
<dbReference type="Proteomes" id="UP000069620">
    <property type="component" value="Unassembled WGS sequence"/>
</dbReference>
<dbReference type="InterPro" id="IPR009078">
    <property type="entry name" value="Ferritin-like_SF"/>
</dbReference>